<reference evidence="1 2" key="1">
    <citation type="submission" date="2017-04" db="EMBL/GenBank/DDBJ databases">
        <authorList>
            <person name="Afonso C.L."/>
            <person name="Miller P.J."/>
            <person name="Scott M.A."/>
            <person name="Spackman E."/>
            <person name="Goraichik I."/>
            <person name="Dimitrov K.M."/>
            <person name="Suarez D.L."/>
            <person name="Swayne D.E."/>
        </authorList>
    </citation>
    <scope>NUCLEOTIDE SEQUENCE [LARGE SCALE GENOMIC DNA]</scope>
    <source>
        <strain evidence="1">LMG 28154</strain>
    </source>
</reference>
<dbReference type="AlphaFoldDB" id="A0A238GZ38"/>
<organism evidence="1 2">
    <name type="scientific">Burkholderia singularis</name>
    <dbReference type="NCBI Taxonomy" id="1503053"/>
    <lineage>
        <taxon>Bacteria</taxon>
        <taxon>Pseudomonadati</taxon>
        <taxon>Pseudomonadota</taxon>
        <taxon>Betaproteobacteria</taxon>
        <taxon>Burkholderiales</taxon>
        <taxon>Burkholderiaceae</taxon>
        <taxon>Burkholderia</taxon>
        <taxon>pseudomallei group</taxon>
    </lineage>
</organism>
<dbReference type="Proteomes" id="UP000198460">
    <property type="component" value="Unassembled WGS sequence"/>
</dbReference>
<evidence type="ECO:0000313" key="1">
    <source>
        <dbReference type="EMBL" id="SMF98265.1"/>
    </source>
</evidence>
<dbReference type="EMBL" id="FXAN01000014">
    <property type="protein sequence ID" value="SMF98265.1"/>
    <property type="molecule type" value="Genomic_DNA"/>
</dbReference>
<name>A0A238GZ38_9BURK</name>
<sequence length="68" mass="7275">MRGVSQHVSRSQAPPASIMKATLRAASRRRRRVAIGCSAYSAILAGFFRSCLEAMTATGSIGSIITQY</sequence>
<accession>A0A238GZ38</accession>
<evidence type="ECO:0000313" key="2">
    <source>
        <dbReference type="Proteomes" id="UP000198460"/>
    </source>
</evidence>
<protein>
    <submittedName>
        <fullName evidence="1">Uncharacterized protein</fullName>
    </submittedName>
</protein>
<gene>
    <name evidence="1" type="ORF">BSIN_1557</name>
</gene>
<proteinExistence type="predicted"/>